<accession>A0ABN9UJG6</accession>
<proteinExistence type="predicted"/>
<evidence type="ECO:0000256" key="1">
    <source>
        <dbReference type="SAM" id="MobiDB-lite"/>
    </source>
</evidence>
<feature type="transmembrane region" description="Helical" evidence="2">
    <location>
        <begin position="12"/>
        <end position="32"/>
    </location>
</feature>
<evidence type="ECO:0000313" key="4">
    <source>
        <dbReference type="Proteomes" id="UP001189429"/>
    </source>
</evidence>
<dbReference type="Proteomes" id="UP001189429">
    <property type="component" value="Unassembled WGS sequence"/>
</dbReference>
<feature type="region of interest" description="Disordered" evidence="1">
    <location>
        <begin position="218"/>
        <end position="238"/>
    </location>
</feature>
<gene>
    <name evidence="3" type="ORF">PCOR1329_LOCUS49085</name>
</gene>
<reference evidence="3" key="1">
    <citation type="submission" date="2023-10" db="EMBL/GenBank/DDBJ databases">
        <authorList>
            <person name="Chen Y."/>
            <person name="Shah S."/>
            <person name="Dougan E. K."/>
            <person name="Thang M."/>
            <person name="Chan C."/>
        </authorList>
    </citation>
    <scope>NUCLEOTIDE SEQUENCE [LARGE SCALE GENOMIC DNA]</scope>
</reference>
<keyword evidence="2" id="KW-0812">Transmembrane</keyword>
<comment type="caution">
    <text evidence="3">The sequence shown here is derived from an EMBL/GenBank/DDBJ whole genome shotgun (WGS) entry which is preliminary data.</text>
</comment>
<keyword evidence="2" id="KW-0472">Membrane</keyword>
<dbReference type="EMBL" id="CAUYUJ010015937">
    <property type="protein sequence ID" value="CAK0859854.1"/>
    <property type="molecule type" value="Genomic_DNA"/>
</dbReference>
<evidence type="ECO:0000313" key="3">
    <source>
        <dbReference type="EMBL" id="CAK0859854.1"/>
    </source>
</evidence>
<evidence type="ECO:0000256" key="2">
    <source>
        <dbReference type="SAM" id="Phobius"/>
    </source>
</evidence>
<organism evidence="3 4">
    <name type="scientific">Prorocentrum cordatum</name>
    <dbReference type="NCBI Taxonomy" id="2364126"/>
    <lineage>
        <taxon>Eukaryota</taxon>
        <taxon>Sar</taxon>
        <taxon>Alveolata</taxon>
        <taxon>Dinophyceae</taxon>
        <taxon>Prorocentrales</taxon>
        <taxon>Prorocentraceae</taxon>
        <taxon>Prorocentrum</taxon>
    </lineage>
</organism>
<keyword evidence="4" id="KW-1185">Reference proteome</keyword>
<feature type="transmembrane region" description="Helical" evidence="2">
    <location>
        <begin position="47"/>
        <end position="65"/>
    </location>
</feature>
<keyword evidence="2" id="KW-1133">Transmembrane helix</keyword>
<name>A0ABN9UJG6_9DINO</name>
<protein>
    <submittedName>
        <fullName evidence="3">Uncharacterized protein</fullName>
    </submittedName>
</protein>
<sequence>MFIVLSLENANARLNIAWLLVITLSIWSTIVLDPGSSSRGSPFLERASHHVLMGAWLVAMILLSFHRSLSMVVRYELEAHTSKNELEAARSVLRAVCDVTVELDGAFQLQGESPQLVDMLMLNPKRLLPGEDLRSFLASEKDRQKFSEQMGQAGLPENDFVGLCAAFHVCMKDGSGIPLDVEMFGVGFANRKGEPAYFVGIREFTDTSPLLKDRAAAGLHAGRRGHAQSTPGAREEGAGREVLAQGGAESPHEADAADAAAWIDTRTAGYGVRHATPLFTRHVDTNGLFLSALDQSQRFDFISWVQQAYPALVAGSSSAREEYHERLHLRRPPLAAAGAAPPRRATTSALVQLDLTPPPSEQSCGDGLARLVLWDLRGARGAPRELAGGPAGRPPRARVLGAEREAGGPAPEVVGRERLGSQVGVGHTSVGGA</sequence>
<feature type="region of interest" description="Disordered" evidence="1">
    <location>
        <begin position="383"/>
        <end position="433"/>
    </location>
</feature>